<name>A0A8K0XP79_9AGAR</name>
<dbReference type="InterPro" id="IPR036249">
    <property type="entry name" value="Thioredoxin-like_sf"/>
</dbReference>
<dbReference type="Gene3D" id="3.40.30.10">
    <property type="entry name" value="Glutaredoxin"/>
    <property type="match status" value="1"/>
</dbReference>
<dbReference type="OrthoDB" id="2121326at2759"/>
<reference evidence="2" key="1">
    <citation type="journal article" date="2021" name="New Phytol.">
        <title>Evolutionary innovations through gain and loss of genes in the ectomycorrhizal Boletales.</title>
        <authorList>
            <person name="Wu G."/>
            <person name="Miyauchi S."/>
            <person name="Morin E."/>
            <person name="Kuo A."/>
            <person name="Drula E."/>
            <person name="Varga T."/>
            <person name="Kohler A."/>
            <person name="Feng B."/>
            <person name="Cao Y."/>
            <person name="Lipzen A."/>
            <person name="Daum C."/>
            <person name="Hundley H."/>
            <person name="Pangilinan J."/>
            <person name="Johnson J."/>
            <person name="Barry K."/>
            <person name="LaButti K."/>
            <person name="Ng V."/>
            <person name="Ahrendt S."/>
            <person name="Min B."/>
            <person name="Choi I.G."/>
            <person name="Park H."/>
            <person name="Plett J.M."/>
            <person name="Magnuson J."/>
            <person name="Spatafora J.W."/>
            <person name="Nagy L.G."/>
            <person name="Henrissat B."/>
            <person name="Grigoriev I.V."/>
            <person name="Yang Z.L."/>
            <person name="Xu J."/>
            <person name="Martin F.M."/>
        </authorList>
    </citation>
    <scope>NUCLEOTIDE SEQUENCE</scope>
    <source>
        <strain evidence="2">KKN 215</strain>
    </source>
</reference>
<evidence type="ECO:0000259" key="1">
    <source>
        <dbReference type="PROSITE" id="PS51352"/>
    </source>
</evidence>
<organism evidence="2 3">
    <name type="scientific">Cristinia sonorae</name>
    <dbReference type="NCBI Taxonomy" id="1940300"/>
    <lineage>
        <taxon>Eukaryota</taxon>
        <taxon>Fungi</taxon>
        <taxon>Dikarya</taxon>
        <taxon>Basidiomycota</taxon>
        <taxon>Agaricomycotina</taxon>
        <taxon>Agaricomycetes</taxon>
        <taxon>Agaricomycetidae</taxon>
        <taxon>Agaricales</taxon>
        <taxon>Pleurotineae</taxon>
        <taxon>Stephanosporaceae</taxon>
        <taxon>Cristinia</taxon>
    </lineage>
</organism>
<protein>
    <recommendedName>
        <fullName evidence="1">Thioredoxin domain-containing protein</fullName>
    </recommendedName>
</protein>
<dbReference type="Pfam" id="PF00085">
    <property type="entry name" value="Thioredoxin"/>
    <property type="match status" value="1"/>
</dbReference>
<dbReference type="PANTHER" id="PTHR42852">
    <property type="entry name" value="THIOL:DISULFIDE INTERCHANGE PROTEIN DSBE"/>
    <property type="match status" value="1"/>
</dbReference>
<dbReference type="AlphaFoldDB" id="A0A8K0XP79"/>
<gene>
    <name evidence="2" type="ORF">BXZ70DRAFT_197928</name>
</gene>
<dbReference type="EMBL" id="JAEVFJ010000017">
    <property type="protein sequence ID" value="KAH8099984.1"/>
    <property type="molecule type" value="Genomic_DNA"/>
</dbReference>
<feature type="domain" description="Thioredoxin" evidence="1">
    <location>
        <begin position="83"/>
        <end position="241"/>
    </location>
</feature>
<proteinExistence type="predicted"/>
<evidence type="ECO:0000313" key="2">
    <source>
        <dbReference type="EMBL" id="KAH8099984.1"/>
    </source>
</evidence>
<dbReference type="InterPro" id="IPR050553">
    <property type="entry name" value="Thioredoxin_ResA/DsbE_sf"/>
</dbReference>
<keyword evidence="3" id="KW-1185">Reference proteome</keyword>
<comment type="caution">
    <text evidence="2">The sequence shown here is derived from an EMBL/GenBank/DDBJ whole genome shotgun (WGS) entry which is preliminary data.</text>
</comment>
<dbReference type="PANTHER" id="PTHR42852:SF17">
    <property type="entry name" value="THIOREDOXIN-LIKE PROTEIN HI_1115"/>
    <property type="match status" value="1"/>
</dbReference>
<dbReference type="InterPro" id="IPR013766">
    <property type="entry name" value="Thioredoxin_domain"/>
</dbReference>
<dbReference type="SUPFAM" id="SSF52833">
    <property type="entry name" value="Thioredoxin-like"/>
    <property type="match status" value="1"/>
</dbReference>
<dbReference type="CDD" id="cd02966">
    <property type="entry name" value="TlpA_like_family"/>
    <property type="match status" value="1"/>
</dbReference>
<dbReference type="Proteomes" id="UP000813824">
    <property type="component" value="Unassembled WGS sequence"/>
</dbReference>
<sequence>MVGVVPRIDSPDGAILEDFRISLWKPFQDNYEDKWDQAKWDSALEDFEARQDPAALESLRERKLIPPWDAVIAQIRKGPPPFLRPGWTSPLLGQKVDLEWIDRDAFTWIQGSREGWRDKKALVIEFWASWCRPCHRVFSHLSEISRNPDVKVLTYNHEGIFSQSETDIDALKTFIQEQGNIDYPVFVDVNRVAIDAIFRPGQNLSIPLVFIITPQDGTVHWIGNADAEDMGEPLERVLSSL</sequence>
<accession>A0A8K0XP79</accession>
<evidence type="ECO:0000313" key="3">
    <source>
        <dbReference type="Proteomes" id="UP000813824"/>
    </source>
</evidence>
<dbReference type="PROSITE" id="PS51352">
    <property type="entry name" value="THIOREDOXIN_2"/>
    <property type="match status" value="1"/>
</dbReference>